<evidence type="ECO:0000313" key="2">
    <source>
        <dbReference type="EMBL" id="OJH48822.1"/>
    </source>
</evidence>
<evidence type="ECO:0000313" key="6">
    <source>
        <dbReference type="Proteomes" id="UP000193969"/>
    </source>
</evidence>
<reference evidence="3 7" key="4">
    <citation type="submission" date="2018-10" db="EMBL/GenBank/DDBJ databases">
        <title>Cultivation of a novel Methanohalophilus strain from Kebrit Deep of the Red Sea and a genomic comparison of members of the genus Methanohalophilus.</title>
        <authorList>
            <person name="Guan Y."/>
            <person name="Ngugi D.K."/>
            <person name="Stingl U."/>
        </authorList>
    </citation>
    <scope>NUCLEOTIDE SEQUENCE [LARGE SCALE GENOMIC DNA]</scope>
    <source>
        <strain evidence="3 7">DSM 7471</strain>
    </source>
</reference>
<gene>
    <name evidence="3" type="ORF">EFE41_09845</name>
    <name evidence="2" type="ORF">MPF_1670</name>
    <name evidence="4" type="ORF">SAMN06264941_1094</name>
</gene>
<dbReference type="InterPro" id="IPR027417">
    <property type="entry name" value="P-loop_NTPase"/>
</dbReference>
<dbReference type="SMART" id="SM00382">
    <property type="entry name" value="AAA"/>
    <property type="match status" value="1"/>
</dbReference>
<dbReference type="InterPro" id="IPR011704">
    <property type="entry name" value="ATPase_dyneun-rel_AAA"/>
</dbReference>
<protein>
    <submittedName>
        <fullName evidence="4">5-methylcytosine-specific restriction enzyme B</fullName>
    </submittedName>
    <submittedName>
        <fullName evidence="2 3">ATPase</fullName>
    </submittedName>
</protein>
<dbReference type="STRING" id="523843.SAMN06264941_1094"/>
<dbReference type="OrthoDB" id="9837at2157"/>
<dbReference type="AlphaFoldDB" id="A0A1L9C2Q8"/>
<evidence type="ECO:0000313" key="5">
    <source>
        <dbReference type="Proteomes" id="UP000185713"/>
    </source>
</evidence>
<dbReference type="InterPro" id="IPR003593">
    <property type="entry name" value="AAA+_ATPase"/>
</dbReference>
<dbReference type="EMBL" id="JWTK01000005">
    <property type="protein sequence ID" value="OJH48822.1"/>
    <property type="molecule type" value="Genomic_DNA"/>
</dbReference>
<dbReference type="CDD" id="cd00009">
    <property type="entry name" value="AAA"/>
    <property type="match status" value="1"/>
</dbReference>
<dbReference type="SUPFAM" id="SSF52540">
    <property type="entry name" value="P-loop containing nucleoside triphosphate hydrolases"/>
    <property type="match status" value="1"/>
</dbReference>
<reference evidence="2 5" key="1">
    <citation type="submission" date="2014-12" db="EMBL/GenBank/DDBJ databases">
        <title>The genome sequence of Methanohalophilus portucalensis strain FDF1.</title>
        <authorList>
            <person name="Lai M.-C."/>
            <person name="Lai S.-J."/>
        </authorList>
    </citation>
    <scope>NUCLEOTIDE SEQUENCE [LARGE SCALE GENOMIC DNA]</scope>
    <source>
        <strain evidence="2 5">FDF-1</strain>
    </source>
</reference>
<sequence length="704" mass="82340">MENYSFTWVQFYSEFADKLLLYQNNRQALIQILKDEYDKLNLHNHFIQKDGPLNDIGPFTVFGCFNRGLTDENRIALMKSIGLKIGVETDAPSDLKGVPILNNMRTLFYSLKSENIEESIDNLWQLFETAINFADEPSETNRVNFKNFFDIVRKQSGIRWNITMGLYWIRPYSYLNLDKTNRDYLIDTKNIFGKQIAGISDLKLPNSEEYLEIIDKCKYLFEKEDSVVKSFPELSYNAWIKKDPREGSSTIDPTPQTEVRYWLYSPGRQAKKWNEFYQNGIMGIRRGEIGDLRQYSSKTSMKNKMKEFYGEEFSYRNAAHATWQFTNEMKPGDIIYAKQGQSKVIGRGVVQSEYIFDNSRDEYKNIRKVNWTHKGEWPHPGKAVTKMLTDITPYTAYCKKLKALFFDDAEEELQNEVELTYPEYTEDDFLEDVFMDSERYHTLVALVKSKKNIILQGAPGVGKTFVSKRLACSIMGTWDPNRVMMVQFHQSYSYEDFIMGYRPTENGFELNHGPFYEFCKQAQEDDENDYFFIIDEINRGNLSKIFGELMMLIENDKRGEKLRIIYSDELFSVPPNVHIIGLMNTADRSLAMIDYALRRRFAFFNIEPAFDSEGFQTMVTSSNNSRFSKLIEQVKLLNEFIAQDESLGEGFKVGHSFFCLEGNVSNDILSSIIEYEIVPLLEEYWFDEKDKIEQWKKTLYGSIK</sequence>
<accession>A0A1L9C2Q8</accession>
<dbReference type="GO" id="GO:0005524">
    <property type="term" value="F:ATP binding"/>
    <property type="evidence" value="ECO:0007669"/>
    <property type="project" value="InterPro"/>
</dbReference>
<dbReference type="EMBL" id="RJJH01000015">
    <property type="protein sequence ID" value="RNI08798.1"/>
    <property type="molecule type" value="Genomic_DNA"/>
</dbReference>
<dbReference type="InterPro" id="IPR052934">
    <property type="entry name" value="Methyl-DNA_Rec/Restrict_Enz"/>
</dbReference>
<dbReference type="Proteomes" id="UP000185713">
    <property type="component" value="Unassembled WGS sequence"/>
</dbReference>
<name>A0A1L9C2Q8_9EURY</name>
<dbReference type="GO" id="GO:0016887">
    <property type="term" value="F:ATP hydrolysis activity"/>
    <property type="evidence" value="ECO:0007669"/>
    <property type="project" value="InterPro"/>
</dbReference>
<reference evidence="6" key="2">
    <citation type="submission" date="2017-04" db="EMBL/GenBank/DDBJ databases">
        <authorList>
            <person name="Varghese N."/>
            <person name="Submissions S."/>
        </authorList>
    </citation>
    <scope>NUCLEOTIDE SEQUENCE [LARGE SCALE GENOMIC DNA]</scope>
    <source>
        <strain evidence="6">FDF-1</strain>
    </source>
</reference>
<dbReference type="EMBL" id="FXBN01000002">
    <property type="protein sequence ID" value="SMH36785.1"/>
    <property type="molecule type" value="Genomic_DNA"/>
</dbReference>
<reference evidence="4" key="3">
    <citation type="submission" date="2017-04" db="EMBL/GenBank/DDBJ databases">
        <authorList>
            <person name="Afonso C.L."/>
            <person name="Miller P.J."/>
            <person name="Scott M.A."/>
            <person name="Spackman E."/>
            <person name="Goraichik I."/>
            <person name="Dimitrov K.M."/>
            <person name="Suarez D.L."/>
            <person name="Swayne D.E."/>
        </authorList>
    </citation>
    <scope>NUCLEOTIDE SEQUENCE [LARGE SCALE GENOMIC DNA]</scope>
    <source>
        <strain evidence="4">FDF-1</strain>
    </source>
</reference>
<evidence type="ECO:0000259" key="1">
    <source>
        <dbReference type="SMART" id="SM00382"/>
    </source>
</evidence>
<dbReference type="RefSeq" id="WP_072360886.1">
    <property type="nucleotide sequence ID" value="NZ_FXBN01000002.1"/>
</dbReference>
<evidence type="ECO:0000313" key="3">
    <source>
        <dbReference type="EMBL" id="RNI08798.1"/>
    </source>
</evidence>
<evidence type="ECO:0000313" key="4">
    <source>
        <dbReference type="EMBL" id="SMH36785.1"/>
    </source>
</evidence>
<feature type="domain" description="AAA+ ATPase" evidence="1">
    <location>
        <begin position="449"/>
        <end position="607"/>
    </location>
</feature>
<dbReference type="Pfam" id="PF07728">
    <property type="entry name" value="AAA_5"/>
    <property type="match status" value="1"/>
</dbReference>
<keyword evidence="6" id="KW-1185">Reference proteome</keyword>
<organism evidence="2 5">
    <name type="scientific">Methanohalophilus portucalensis FDF-1</name>
    <dbReference type="NCBI Taxonomy" id="523843"/>
    <lineage>
        <taxon>Archaea</taxon>
        <taxon>Methanobacteriati</taxon>
        <taxon>Methanobacteriota</taxon>
        <taxon>Stenosarchaea group</taxon>
        <taxon>Methanomicrobia</taxon>
        <taxon>Methanosarcinales</taxon>
        <taxon>Methanosarcinaceae</taxon>
        <taxon>Methanohalophilus</taxon>
    </lineage>
</organism>
<dbReference type="Proteomes" id="UP000193969">
    <property type="component" value="Unassembled WGS sequence"/>
</dbReference>
<dbReference type="Gene3D" id="3.40.50.300">
    <property type="entry name" value="P-loop containing nucleotide triphosphate hydrolases"/>
    <property type="match status" value="1"/>
</dbReference>
<proteinExistence type="predicted"/>
<dbReference type="PANTHER" id="PTHR37291:SF1">
    <property type="entry name" value="TYPE IV METHYL-DIRECTED RESTRICTION ENZYME ECOKMCRB SUBUNIT"/>
    <property type="match status" value="1"/>
</dbReference>
<evidence type="ECO:0000313" key="7">
    <source>
        <dbReference type="Proteomes" id="UP000278252"/>
    </source>
</evidence>
<dbReference type="Proteomes" id="UP000278252">
    <property type="component" value="Unassembled WGS sequence"/>
</dbReference>
<dbReference type="PANTHER" id="PTHR37291">
    <property type="entry name" value="5-METHYLCYTOSINE-SPECIFIC RESTRICTION ENZYME B"/>
    <property type="match status" value="1"/>
</dbReference>